<proteinExistence type="predicted"/>
<keyword evidence="1" id="KW-1133">Transmembrane helix</keyword>
<name>A0A562MBZ8_9SPHI</name>
<comment type="caution">
    <text evidence="2">The sequence shown here is derived from an EMBL/GenBank/DDBJ whole genome shotgun (WGS) entry which is preliminary data.</text>
</comment>
<evidence type="ECO:0000256" key="1">
    <source>
        <dbReference type="SAM" id="Phobius"/>
    </source>
</evidence>
<dbReference type="AlphaFoldDB" id="A0A562MBZ8"/>
<sequence>MGFGYAAWNIGILKGNPTLLAGASYFTPVLSSVLYSFMLATTLGLSFWQGSIMVCLGSVLCWFATKENNPTKGN</sequence>
<evidence type="ECO:0000313" key="3">
    <source>
        <dbReference type="Proteomes" id="UP000315908"/>
    </source>
</evidence>
<dbReference type="RefSeq" id="WP_429626111.1">
    <property type="nucleotide sequence ID" value="NZ_JBPFRZ010000027.1"/>
</dbReference>
<keyword evidence="1" id="KW-0812">Transmembrane</keyword>
<dbReference type="EMBL" id="VLKR01000022">
    <property type="protein sequence ID" value="TWI17413.1"/>
    <property type="molecule type" value="Genomic_DNA"/>
</dbReference>
<protein>
    <recommendedName>
        <fullName evidence="4">EamA-like transporter family protein</fullName>
    </recommendedName>
</protein>
<keyword evidence="1" id="KW-0472">Membrane</keyword>
<accession>A0A562MBZ8</accession>
<reference evidence="2 3" key="1">
    <citation type="journal article" date="2015" name="Stand. Genomic Sci.">
        <title>Genomic Encyclopedia of Bacterial and Archaeal Type Strains, Phase III: the genomes of soil and plant-associated and newly described type strains.</title>
        <authorList>
            <person name="Whitman W.B."/>
            <person name="Woyke T."/>
            <person name="Klenk H.P."/>
            <person name="Zhou Y."/>
            <person name="Lilburn T.G."/>
            <person name="Beck B.J."/>
            <person name="De Vos P."/>
            <person name="Vandamme P."/>
            <person name="Eisen J.A."/>
            <person name="Garrity G."/>
            <person name="Hugenholtz P."/>
            <person name="Kyrpides N.C."/>
        </authorList>
    </citation>
    <scope>NUCLEOTIDE SEQUENCE [LARGE SCALE GENOMIC DNA]</scope>
    <source>
        <strain evidence="2 3">CGMCC 1.6855</strain>
    </source>
</reference>
<dbReference type="InterPro" id="IPR037185">
    <property type="entry name" value="EmrE-like"/>
</dbReference>
<dbReference type="Proteomes" id="UP000315908">
    <property type="component" value="Unassembled WGS sequence"/>
</dbReference>
<evidence type="ECO:0000313" key="2">
    <source>
        <dbReference type="EMBL" id="TWI17413.1"/>
    </source>
</evidence>
<dbReference type="SUPFAM" id="SSF103481">
    <property type="entry name" value="Multidrug resistance efflux transporter EmrE"/>
    <property type="match status" value="1"/>
</dbReference>
<evidence type="ECO:0008006" key="4">
    <source>
        <dbReference type="Google" id="ProtNLM"/>
    </source>
</evidence>
<organism evidence="2 3">
    <name type="scientific">Sphingobacterium siyangense</name>
    <dbReference type="NCBI Taxonomy" id="459529"/>
    <lineage>
        <taxon>Bacteria</taxon>
        <taxon>Pseudomonadati</taxon>
        <taxon>Bacteroidota</taxon>
        <taxon>Sphingobacteriia</taxon>
        <taxon>Sphingobacteriales</taxon>
        <taxon>Sphingobacteriaceae</taxon>
        <taxon>Sphingobacterium</taxon>
    </lineage>
</organism>
<gene>
    <name evidence="2" type="ORF">IQ31_03855</name>
</gene>
<feature type="transmembrane region" description="Helical" evidence="1">
    <location>
        <begin position="46"/>
        <end position="65"/>
    </location>
</feature>